<dbReference type="Proteomes" id="UP001472677">
    <property type="component" value="Unassembled WGS sequence"/>
</dbReference>
<proteinExistence type="predicted"/>
<organism evidence="2 3">
    <name type="scientific">Hibiscus sabdariffa</name>
    <name type="common">roselle</name>
    <dbReference type="NCBI Taxonomy" id="183260"/>
    <lineage>
        <taxon>Eukaryota</taxon>
        <taxon>Viridiplantae</taxon>
        <taxon>Streptophyta</taxon>
        <taxon>Embryophyta</taxon>
        <taxon>Tracheophyta</taxon>
        <taxon>Spermatophyta</taxon>
        <taxon>Magnoliopsida</taxon>
        <taxon>eudicotyledons</taxon>
        <taxon>Gunneridae</taxon>
        <taxon>Pentapetalae</taxon>
        <taxon>rosids</taxon>
        <taxon>malvids</taxon>
        <taxon>Malvales</taxon>
        <taxon>Malvaceae</taxon>
        <taxon>Malvoideae</taxon>
        <taxon>Hibiscus</taxon>
    </lineage>
</organism>
<name>A0ABR2G988_9ROSI</name>
<gene>
    <name evidence="2" type="ORF">V6N12_065465</name>
</gene>
<evidence type="ECO:0000313" key="2">
    <source>
        <dbReference type="EMBL" id="KAK8596988.1"/>
    </source>
</evidence>
<protein>
    <submittedName>
        <fullName evidence="2">Uncharacterized protein</fullName>
    </submittedName>
</protein>
<accession>A0ABR2G988</accession>
<evidence type="ECO:0000313" key="3">
    <source>
        <dbReference type="Proteomes" id="UP001472677"/>
    </source>
</evidence>
<dbReference type="EMBL" id="JBBPBM010000002">
    <property type="protein sequence ID" value="KAK8596988.1"/>
    <property type="molecule type" value="Genomic_DNA"/>
</dbReference>
<feature type="compositionally biased region" description="Basic and acidic residues" evidence="1">
    <location>
        <begin position="58"/>
        <end position="71"/>
    </location>
</feature>
<keyword evidence="3" id="KW-1185">Reference proteome</keyword>
<comment type="caution">
    <text evidence="2">The sequence shown here is derived from an EMBL/GenBank/DDBJ whole genome shotgun (WGS) entry which is preliminary data.</text>
</comment>
<feature type="compositionally biased region" description="Polar residues" evidence="1">
    <location>
        <begin position="35"/>
        <end position="53"/>
    </location>
</feature>
<reference evidence="2 3" key="1">
    <citation type="journal article" date="2024" name="G3 (Bethesda)">
        <title>Genome assembly of Hibiscus sabdariffa L. provides insights into metabolisms of medicinal natural products.</title>
        <authorList>
            <person name="Kim T."/>
        </authorList>
    </citation>
    <scope>NUCLEOTIDE SEQUENCE [LARGE SCALE GENOMIC DNA]</scope>
    <source>
        <strain evidence="2">TK-2024</strain>
        <tissue evidence="2">Old leaves</tissue>
    </source>
</reference>
<evidence type="ECO:0000256" key="1">
    <source>
        <dbReference type="SAM" id="MobiDB-lite"/>
    </source>
</evidence>
<feature type="region of interest" description="Disordered" evidence="1">
    <location>
        <begin position="35"/>
        <end position="71"/>
    </location>
</feature>
<sequence>MNARLGYSYYILKNTNKAHAYLRKLHDHFQQSGLSVSNTKGAQPPMSLSTSSAVPRAGNDEKVVPSRPHSEKITTPIWKSTTMMNKGKRVCKAPQIEMSFAVTISSNFTLAPKLNPSSSVSLFLFLSVCLARIPEKMVEAIGK</sequence>